<gene>
    <name evidence="2" type="ORF">QLQ12_08890</name>
</gene>
<proteinExistence type="predicted"/>
<evidence type="ECO:0000313" key="2">
    <source>
        <dbReference type="EMBL" id="MDI6098715.1"/>
    </source>
</evidence>
<dbReference type="InterPro" id="IPR036567">
    <property type="entry name" value="RHF-like"/>
</dbReference>
<sequence>MTRSDQVTSPQVHTHGTVAPEATTYAVRKLQAALYHAPAPVLHSRLTLDANAPGDRVEAHIDVNGVAVHVHAVGESLQEATDAMQERLRSRLRRIRRRPTQGPRAPEPDPA</sequence>
<accession>A0ABT6WG58</accession>
<name>A0ABT6WG58_9ACTN</name>
<feature type="region of interest" description="Disordered" evidence="1">
    <location>
        <begin position="81"/>
        <end position="111"/>
    </location>
</feature>
<dbReference type="SUPFAM" id="SSF69754">
    <property type="entry name" value="Ribosome binding protein Y (YfiA homologue)"/>
    <property type="match status" value="1"/>
</dbReference>
<dbReference type="Gene3D" id="3.30.160.100">
    <property type="entry name" value="Ribosome hibernation promotion factor-like"/>
    <property type="match status" value="1"/>
</dbReference>
<reference evidence="2 3" key="1">
    <citation type="submission" date="2023-05" db="EMBL/GenBank/DDBJ databases">
        <title>Actinoplanes sp. NEAU-A12 genome sequencing.</title>
        <authorList>
            <person name="Wang Z.-S."/>
        </authorList>
    </citation>
    <scope>NUCLEOTIDE SEQUENCE [LARGE SCALE GENOMIC DNA]</scope>
    <source>
        <strain evidence="2 3">NEAU-A12</strain>
    </source>
</reference>
<evidence type="ECO:0000256" key="1">
    <source>
        <dbReference type="SAM" id="MobiDB-lite"/>
    </source>
</evidence>
<dbReference type="Pfam" id="PF02482">
    <property type="entry name" value="Ribosomal_S30AE"/>
    <property type="match status" value="1"/>
</dbReference>
<evidence type="ECO:0008006" key="4">
    <source>
        <dbReference type="Google" id="ProtNLM"/>
    </source>
</evidence>
<organism evidence="2 3">
    <name type="scientific">Actinoplanes sandaracinus</name>
    <dbReference type="NCBI Taxonomy" id="3045177"/>
    <lineage>
        <taxon>Bacteria</taxon>
        <taxon>Bacillati</taxon>
        <taxon>Actinomycetota</taxon>
        <taxon>Actinomycetes</taxon>
        <taxon>Micromonosporales</taxon>
        <taxon>Micromonosporaceae</taxon>
        <taxon>Actinoplanes</taxon>
    </lineage>
</organism>
<comment type="caution">
    <text evidence="2">The sequence shown here is derived from an EMBL/GenBank/DDBJ whole genome shotgun (WGS) entry which is preliminary data.</text>
</comment>
<dbReference type="RefSeq" id="WP_282758539.1">
    <property type="nucleotide sequence ID" value="NZ_JASCTH010000005.1"/>
</dbReference>
<feature type="compositionally biased region" description="Basic residues" evidence="1">
    <location>
        <begin position="90"/>
        <end position="99"/>
    </location>
</feature>
<keyword evidence="3" id="KW-1185">Reference proteome</keyword>
<dbReference type="InterPro" id="IPR003489">
    <property type="entry name" value="RHF/RaiA"/>
</dbReference>
<dbReference type="EMBL" id="JASCTH010000005">
    <property type="protein sequence ID" value="MDI6098715.1"/>
    <property type="molecule type" value="Genomic_DNA"/>
</dbReference>
<dbReference type="Proteomes" id="UP001241758">
    <property type="component" value="Unassembled WGS sequence"/>
</dbReference>
<protein>
    <recommendedName>
        <fullName evidence="4">Ribosome-associated translation inhibitor RaiA</fullName>
    </recommendedName>
</protein>
<evidence type="ECO:0000313" key="3">
    <source>
        <dbReference type="Proteomes" id="UP001241758"/>
    </source>
</evidence>